<reference evidence="1" key="1">
    <citation type="submission" date="2023-04" db="EMBL/GenBank/DDBJ databases">
        <title>Draft Genome sequencing of Naganishia species isolated from polar environments using Oxford Nanopore Technology.</title>
        <authorList>
            <person name="Leo P."/>
            <person name="Venkateswaran K."/>
        </authorList>
    </citation>
    <scope>NUCLEOTIDE SEQUENCE</scope>
    <source>
        <strain evidence="1">MNA-CCFEE 5261</strain>
    </source>
</reference>
<accession>A0ACC2W094</accession>
<sequence length="1477" mass="163662">MIDHRITRPFESEIAPDDFPTGRPAVSSASHISPFPISERSLDGGTNGPLVSAADFHNRDVRRRQIERSATHTPTGAAVDFSSGPPHVTRTVERQSWMDAQSVERARLEEEYENESCIYATKGWPGQCATEDAKMSNVESEQLGEMASEMMKEKETKKRSKKRDHKNRHADHHGHRKQNHKDKDHVLQPRGDNVKAENNAKATFNPTPMRSSTGTTEGHRNDGVEEIKPSPKEIPSQSDRNAPPMPSVPWDSSNNMTAFGFPPMFFPPVSPFGQYPPPQPTSEQQLQQPPGMQMQDFPWGLQAHHPNAPPRPDSDKGNGDLAFKIPYYGQYSDKPLPKQGDVREPHPNPNIYNRGIPPVPHSGTCSPRTLPPDARFPFPPWGQSEPNAVSPVQRQELRSPRSGRFDHTHPHVAPGYSAVSSGVHDSQWPMSVPSQTGGIPLEFNLPPGSMYTGAEPLPTVGTAATEDHAHPRDTALKFDKHGSRSASSVPTEQADSNEADQELARLREQMKKNAEDSRKAIKEEKKSGDPHEQRLAALAILAHSTPKGEKQRNGGNSDRSKAQTKKSKDKAAKDVDPTYVETSEGFIKTYERGEGVPDVQESNSTSPGSTRASLGKPPARRMTQRTQKTLETQPTFTSGPSFGHFGRPFSHEFDGATPDSYTAGVIDSFPVDPARIVIMQRTVAANPGFGVPVSALGGFGLGMGIFSSFEDTTENSQRGEHSIKRSAYVETVSDEEDPRIVNAASHSLQRGLPSVTAEKVYDARSEQEQVKQAVASSFAGPELMIRSAVLSLPFLADHDNQQELSVKQGDDTPKFLTASLQGSPIFKEVHNSSIAFTDHANSVPPPHPKRFSQALTTASLVDQLVQGSQHHDETLCQLLMAARDPKLGEAAKRAVRHAARKRVMRLMSEQPNNAHSTGSTPTFKGKDKPLPAQPKNREEDEAPLWSQPLFEMLAETQTRLNELDARLPYVATREVTDSLSPEDDFAETQARAALHNLLFPDLPMEVPFFVDQYGNPHTSHHLGSSRNHVDTREIRGRGTSTDTGFGAKVETLFTDGHSSESTAREGDRETESVGAKGVIPEGVPLSDSADRQNGKPTFIPPVVRPKVKQDMPTIHIQSPTTNTTSTAGAQRSRNAPSPAFSRMRQNSKHDQLHDVAELSQENPLHGGESGPDGRASPVNIPVHRSQDIQSHEQMRTDALMQHIQRSRPWNIVTQRLFAWALVWPAEDFYRSLKTIALGQQYLLSPAINWLVSPWPLAMPLRALNIFGSFQMVPPNMLILGQTVSPISLQSDAINRAVHAVRMVWEKNDLAMHSRSWKICGIVSGGVLDYLKSMVFAEDRATPKTAFSFEEPPRVIVALAKHRNDPDHWSAHRFDLMTGRLVTMTFSHEEKSLIDGRPFMWWHVIRQAWPQFNIPHPDHLAQQTRRVLTSEGAKHDNSLAAANAARNLLLGWKPERPTEMQKLRELVWQENKPVAEDY</sequence>
<protein>
    <submittedName>
        <fullName evidence="1">Uncharacterized protein</fullName>
    </submittedName>
</protein>
<evidence type="ECO:0000313" key="2">
    <source>
        <dbReference type="Proteomes" id="UP001241377"/>
    </source>
</evidence>
<evidence type="ECO:0000313" key="1">
    <source>
        <dbReference type="EMBL" id="KAJ9105144.1"/>
    </source>
</evidence>
<dbReference type="Proteomes" id="UP001241377">
    <property type="component" value="Unassembled WGS sequence"/>
</dbReference>
<keyword evidence="2" id="KW-1185">Reference proteome</keyword>
<organism evidence="1 2">
    <name type="scientific">Naganishia cerealis</name>
    <dbReference type="NCBI Taxonomy" id="610337"/>
    <lineage>
        <taxon>Eukaryota</taxon>
        <taxon>Fungi</taxon>
        <taxon>Dikarya</taxon>
        <taxon>Basidiomycota</taxon>
        <taxon>Agaricomycotina</taxon>
        <taxon>Tremellomycetes</taxon>
        <taxon>Filobasidiales</taxon>
        <taxon>Filobasidiaceae</taxon>
        <taxon>Naganishia</taxon>
    </lineage>
</organism>
<dbReference type="EMBL" id="JASBWR010000035">
    <property type="protein sequence ID" value="KAJ9105144.1"/>
    <property type="molecule type" value="Genomic_DNA"/>
</dbReference>
<comment type="caution">
    <text evidence="1">The sequence shown here is derived from an EMBL/GenBank/DDBJ whole genome shotgun (WGS) entry which is preliminary data.</text>
</comment>
<proteinExistence type="predicted"/>
<gene>
    <name evidence="1" type="ORF">QFC19_003602</name>
</gene>
<name>A0ACC2W094_9TREE</name>